<dbReference type="AlphaFoldDB" id="A0AAD5PGK1"/>
<reference evidence="1" key="1">
    <citation type="journal article" date="2022" name="IScience">
        <title>Evolution of zygomycete secretomes and the origins of terrestrial fungal ecologies.</title>
        <authorList>
            <person name="Chang Y."/>
            <person name="Wang Y."/>
            <person name="Mondo S."/>
            <person name="Ahrendt S."/>
            <person name="Andreopoulos W."/>
            <person name="Barry K."/>
            <person name="Beard J."/>
            <person name="Benny G.L."/>
            <person name="Blankenship S."/>
            <person name="Bonito G."/>
            <person name="Cuomo C."/>
            <person name="Desiro A."/>
            <person name="Gervers K.A."/>
            <person name="Hundley H."/>
            <person name="Kuo A."/>
            <person name="LaButti K."/>
            <person name="Lang B.F."/>
            <person name="Lipzen A."/>
            <person name="O'Donnell K."/>
            <person name="Pangilinan J."/>
            <person name="Reynolds N."/>
            <person name="Sandor L."/>
            <person name="Smith M.E."/>
            <person name="Tsang A."/>
            <person name="Grigoriev I.V."/>
            <person name="Stajich J.E."/>
            <person name="Spatafora J.W."/>
        </authorList>
    </citation>
    <scope>NUCLEOTIDE SEQUENCE</scope>
    <source>
        <strain evidence="1">RSA 2281</strain>
    </source>
</reference>
<protein>
    <submittedName>
        <fullName evidence="1">Uncharacterized protein</fullName>
    </submittedName>
</protein>
<name>A0AAD5PGK1_9FUNG</name>
<gene>
    <name evidence="1" type="ORF">BDA99DRAFT_535354</name>
</gene>
<keyword evidence="2" id="KW-1185">Reference proteome</keyword>
<proteinExistence type="predicted"/>
<comment type="caution">
    <text evidence="1">The sequence shown here is derived from an EMBL/GenBank/DDBJ whole genome shotgun (WGS) entry which is preliminary data.</text>
</comment>
<organism evidence="1 2">
    <name type="scientific">Phascolomyces articulosus</name>
    <dbReference type="NCBI Taxonomy" id="60185"/>
    <lineage>
        <taxon>Eukaryota</taxon>
        <taxon>Fungi</taxon>
        <taxon>Fungi incertae sedis</taxon>
        <taxon>Mucoromycota</taxon>
        <taxon>Mucoromycotina</taxon>
        <taxon>Mucoromycetes</taxon>
        <taxon>Mucorales</taxon>
        <taxon>Lichtheimiaceae</taxon>
        <taxon>Phascolomyces</taxon>
    </lineage>
</organism>
<reference evidence="1" key="2">
    <citation type="submission" date="2023-02" db="EMBL/GenBank/DDBJ databases">
        <authorList>
            <consortium name="DOE Joint Genome Institute"/>
            <person name="Mondo S.J."/>
            <person name="Chang Y."/>
            <person name="Wang Y."/>
            <person name="Ahrendt S."/>
            <person name="Andreopoulos W."/>
            <person name="Barry K."/>
            <person name="Beard J."/>
            <person name="Benny G.L."/>
            <person name="Blankenship S."/>
            <person name="Bonito G."/>
            <person name="Cuomo C."/>
            <person name="Desiro A."/>
            <person name="Gervers K.A."/>
            <person name="Hundley H."/>
            <person name="Kuo A."/>
            <person name="LaButti K."/>
            <person name="Lang B.F."/>
            <person name="Lipzen A."/>
            <person name="O'Donnell K."/>
            <person name="Pangilinan J."/>
            <person name="Reynolds N."/>
            <person name="Sandor L."/>
            <person name="Smith M.W."/>
            <person name="Tsang A."/>
            <person name="Grigoriev I.V."/>
            <person name="Stajich J.E."/>
            <person name="Spatafora J.W."/>
        </authorList>
    </citation>
    <scope>NUCLEOTIDE SEQUENCE</scope>
    <source>
        <strain evidence="1">RSA 2281</strain>
    </source>
</reference>
<sequence length="205" mass="23242">MRSEQDLNKFYISQIHNTGHYYYFVKCQHPSRKYVNFTYKIGLLKIQALQLHAYGSKNQKLVSCHVFLQGGDTEYVCVLDRQNAGIGWLLDDRALENPITLTLIAPTSSRLYVFRWKSGQLLLVQRKDPFADTKLFPRRYFCCLVGDSHVGHVLLDLNSLVGTREVSTFIICSVVVVCDGDNDNDDCDEDVEISIIAAAISIEGN</sequence>
<evidence type="ECO:0000313" key="2">
    <source>
        <dbReference type="Proteomes" id="UP001209540"/>
    </source>
</evidence>
<accession>A0AAD5PGK1</accession>
<dbReference type="Proteomes" id="UP001209540">
    <property type="component" value="Unassembled WGS sequence"/>
</dbReference>
<evidence type="ECO:0000313" key="1">
    <source>
        <dbReference type="EMBL" id="KAI9269282.1"/>
    </source>
</evidence>
<dbReference type="EMBL" id="JAIXMP010000008">
    <property type="protein sequence ID" value="KAI9269282.1"/>
    <property type="molecule type" value="Genomic_DNA"/>
</dbReference>